<name>A0A844CHC5_9RHOB</name>
<dbReference type="OrthoDB" id="7433551at2"/>
<dbReference type="EMBL" id="SZWE01000001">
    <property type="protein sequence ID" value="MRU14711.1"/>
    <property type="molecule type" value="Genomic_DNA"/>
</dbReference>
<dbReference type="Pfam" id="PF08239">
    <property type="entry name" value="SH3_3"/>
    <property type="match status" value="1"/>
</dbReference>
<accession>A0A844CHC5</accession>
<evidence type="ECO:0000313" key="3">
    <source>
        <dbReference type="Proteomes" id="UP000564704"/>
    </source>
</evidence>
<dbReference type="SMART" id="SM00287">
    <property type="entry name" value="SH3b"/>
    <property type="match status" value="1"/>
</dbReference>
<organism evidence="2 3">
    <name type="scientific">Roseovarius bejariae</name>
    <dbReference type="NCBI Taxonomy" id="2576383"/>
    <lineage>
        <taxon>Bacteria</taxon>
        <taxon>Pseudomonadati</taxon>
        <taxon>Pseudomonadota</taxon>
        <taxon>Alphaproteobacteria</taxon>
        <taxon>Rhodobacterales</taxon>
        <taxon>Roseobacteraceae</taxon>
        <taxon>Roseovarius</taxon>
    </lineage>
</organism>
<proteinExistence type="predicted"/>
<comment type="caution">
    <text evidence="2">The sequence shown here is derived from an EMBL/GenBank/DDBJ whole genome shotgun (WGS) entry which is preliminary data.</text>
</comment>
<keyword evidence="3" id="KW-1185">Reference proteome</keyword>
<dbReference type="RefSeq" id="WP_154149380.1">
    <property type="nucleotide sequence ID" value="NZ_SZWE01000001.1"/>
</dbReference>
<feature type="domain" description="SH3b" evidence="1">
    <location>
        <begin position="158"/>
        <end position="222"/>
    </location>
</feature>
<dbReference type="AlphaFoldDB" id="A0A844CHC5"/>
<dbReference type="PROSITE" id="PS51781">
    <property type="entry name" value="SH3B"/>
    <property type="match status" value="1"/>
</dbReference>
<dbReference type="Gene3D" id="2.30.30.40">
    <property type="entry name" value="SH3 Domains"/>
    <property type="match status" value="1"/>
</dbReference>
<dbReference type="InterPro" id="IPR003646">
    <property type="entry name" value="SH3-like_bac-type"/>
</dbReference>
<evidence type="ECO:0000313" key="2">
    <source>
        <dbReference type="EMBL" id="MRU14711.1"/>
    </source>
</evidence>
<sequence>MWRFILISFAFLGWSFYELSGGADYAPVTNSIQVRAQLDNARPKARPVKVDVTRVAANGDRAEEETVTRSITSLADLDLSGGQRFEISLASVESPAPEKAPIAKVNKAVATGGAKDTPLPDHVAKAVAAASLSGVASQSVDQAALATAPDTETVQPPRDIRRVTGTVVNMRSGPGTTYGRTGKLYKDDKVIVLRDPGNGWIKLRNAETGRVGWMADWLVTAAN</sequence>
<protein>
    <submittedName>
        <fullName evidence="2">SH3 domain-containing protein</fullName>
    </submittedName>
</protein>
<evidence type="ECO:0000259" key="1">
    <source>
        <dbReference type="PROSITE" id="PS51781"/>
    </source>
</evidence>
<reference evidence="2 3" key="1">
    <citation type="submission" date="2019-05" db="EMBL/GenBank/DDBJ databases">
        <title>Roseovarius bejariae sp. nov., a moderately halophylic bacterium isolated from a saline soil in Rambla Salada (Murcia).</title>
        <authorList>
            <person name="Castro D.J."/>
            <person name="Gomez-Altuve A."/>
            <person name="Reina J.C."/>
            <person name="Rodriguez M."/>
            <person name="Sampedro I."/>
            <person name="Llamas I."/>
            <person name="Martinez-Checa F."/>
        </authorList>
    </citation>
    <scope>NUCLEOTIDE SEQUENCE [LARGE SCALE GENOMIC DNA]</scope>
    <source>
        <strain evidence="2 3">A21</strain>
    </source>
</reference>
<dbReference type="Proteomes" id="UP000564704">
    <property type="component" value="Unassembled WGS sequence"/>
</dbReference>
<gene>
    <name evidence="2" type="ORF">FDP25_04620</name>
</gene>